<gene>
    <name evidence="1" type="ORF">LOK49_LG15G00804</name>
</gene>
<sequence>MVLQGNRQSSVTVTVIAKDATIQFRIQDIHSFSKQ</sequence>
<organism evidence="1 2">
    <name type="scientific">Camellia lanceoleosa</name>
    <dbReference type="NCBI Taxonomy" id="1840588"/>
    <lineage>
        <taxon>Eukaryota</taxon>
        <taxon>Viridiplantae</taxon>
        <taxon>Streptophyta</taxon>
        <taxon>Embryophyta</taxon>
        <taxon>Tracheophyta</taxon>
        <taxon>Spermatophyta</taxon>
        <taxon>Magnoliopsida</taxon>
        <taxon>eudicotyledons</taxon>
        <taxon>Gunneridae</taxon>
        <taxon>Pentapetalae</taxon>
        <taxon>asterids</taxon>
        <taxon>Ericales</taxon>
        <taxon>Theaceae</taxon>
        <taxon>Camellia</taxon>
    </lineage>
</organism>
<protein>
    <submittedName>
        <fullName evidence="1">Uncharacterized protein</fullName>
    </submittedName>
</protein>
<comment type="caution">
    <text evidence="1">The sequence shown here is derived from an EMBL/GenBank/DDBJ whole genome shotgun (WGS) entry which is preliminary data.</text>
</comment>
<proteinExistence type="predicted"/>
<dbReference type="Proteomes" id="UP001060215">
    <property type="component" value="Chromosome 11"/>
</dbReference>
<evidence type="ECO:0000313" key="2">
    <source>
        <dbReference type="Proteomes" id="UP001060215"/>
    </source>
</evidence>
<reference evidence="1 2" key="1">
    <citation type="journal article" date="2022" name="Plant J.">
        <title>Chromosome-level genome of Camellia lanceoleosa provides a valuable resource for understanding genome evolution and self-incompatibility.</title>
        <authorList>
            <person name="Gong W."/>
            <person name="Xiao S."/>
            <person name="Wang L."/>
            <person name="Liao Z."/>
            <person name="Chang Y."/>
            <person name="Mo W."/>
            <person name="Hu G."/>
            <person name="Li W."/>
            <person name="Zhao G."/>
            <person name="Zhu H."/>
            <person name="Hu X."/>
            <person name="Ji K."/>
            <person name="Xiang X."/>
            <person name="Song Q."/>
            <person name="Yuan D."/>
            <person name="Jin S."/>
            <person name="Zhang L."/>
        </authorList>
    </citation>
    <scope>NUCLEOTIDE SEQUENCE [LARGE SCALE GENOMIC DNA]</scope>
    <source>
        <strain evidence="1">SQ_2022a</strain>
    </source>
</reference>
<keyword evidence="2" id="KW-1185">Reference proteome</keyword>
<name>A0ACC0F3M9_9ERIC</name>
<evidence type="ECO:0000313" key="1">
    <source>
        <dbReference type="EMBL" id="KAI7982667.1"/>
    </source>
</evidence>
<accession>A0ACC0F3M9</accession>
<dbReference type="EMBL" id="CM045768">
    <property type="protein sequence ID" value="KAI7982667.1"/>
    <property type="molecule type" value="Genomic_DNA"/>
</dbReference>